<dbReference type="AlphaFoldDB" id="A0A1B6E044"/>
<dbReference type="EMBL" id="GEDC01006024">
    <property type="protein sequence ID" value="JAS31274.1"/>
    <property type="molecule type" value="Transcribed_RNA"/>
</dbReference>
<organism evidence="1">
    <name type="scientific">Clastoptera arizonana</name>
    <name type="common">Arizona spittle bug</name>
    <dbReference type="NCBI Taxonomy" id="38151"/>
    <lineage>
        <taxon>Eukaryota</taxon>
        <taxon>Metazoa</taxon>
        <taxon>Ecdysozoa</taxon>
        <taxon>Arthropoda</taxon>
        <taxon>Hexapoda</taxon>
        <taxon>Insecta</taxon>
        <taxon>Pterygota</taxon>
        <taxon>Neoptera</taxon>
        <taxon>Paraneoptera</taxon>
        <taxon>Hemiptera</taxon>
        <taxon>Auchenorrhyncha</taxon>
        <taxon>Cercopoidea</taxon>
        <taxon>Clastopteridae</taxon>
        <taxon>Clastoptera</taxon>
    </lineage>
</organism>
<sequence length="106" mass="11104">MWCGGVLRRFSGGGGCGGGCGGVSNGCSRCGYHQQSCATLPTSGLVVGSSSYGQTRLHNDLIKGWHEGGFSPRTLGWCTLWGRGRVETGCQSAQNQQHSPQHCKSS</sequence>
<gene>
    <name evidence="1" type="ORF">g.12979</name>
</gene>
<evidence type="ECO:0000313" key="1">
    <source>
        <dbReference type="EMBL" id="JAS31274.1"/>
    </source>
</evidence>
<proteinExistence type="predicted"/>
<name>A0A1B6E044_9HEMI</name>
<accession>A0A1B6E044</accession>
<reference evidence="1" key="1">
    <citation type="submission" date="2015-12" db="EMBL/GenBank/DDBJ databases">
        <title>De novo transcriptome assembly of four potential Pierce s Disease insect vectors from Arizona vineyards.</title>
        <authorList>
            <person name="Tassone E.E."/>
        </authorList>
    </citation>
    <scope>NUCLEOTIDE SEQUENCE</scope>
</reference>
<feature type="non-terminal residue" evidence="1">
    <location>
        <position position="106"/>
    </location>
</feature>
<protein>
    <submittedName>
        <fullName evidence="1">Uncharacterized protein</fullName>
    </submittedName>
</protein>